<feature type="compositionally biased region" description="Basic and acidic residues" evidence="7">
    <location>
        <begin position="210"/>
        <end position="227"/>
    </location>
</feature>
<accession>A0AAN9GCR6</accession>
<gene>
    <name evidence="9" type="ORF">V1264_018422</name>
</gene>
<evidence type="ECO:0000256" key="1">
    <source>
        <dbReference type="ARBA" id="ARBA00013895"/>
    </source>
</evidence>
<evidence type="ECO:0000313" key="9">
    <source>
        <dbReference type="EMBL" id="KAK7103546.1"/>
    </source>
</evidence>
<dbReference type="AlphaFoldDB" id="A0AAN9GCR6"/>
<evidence type="ECO:0000256" key="6">
    <source>
        <dbReference type="RuleBase" id="RU000356"/>
    </source>
</evidence>
<dbReference type="GO" id="GO:0046872">
    <property type="term" value="F:metal ion binding"/>
    <property type="evidence" value="ECO:0007669"/>
    <property type="project" value="UniProtKB-KW"/>
</dbReference>
<dbReference type="GO" id="GO:0019825">
    <property type="term" value="F:oxygen binding"/>
    <property type="evidence" value="ECO:0007669"/>
    <property type="project" value="InterPro"/>
</dbReference>
<dbReference type="Gene3D" id="1.10.490.10">
    <property type="entry name" value="Globins"/>
    <property type="match status" value="1"/>
</dbReference>
<keyword evidence="3" id="KW-0479">Metal-binding</keyword>
<dbReference type="PANTHER" id="PTHR46458:SF5">
    <property type="entry name" value="GLOBIN FAMILY PROFILE DOMAIN-CONTAINING PROTEIN"/>
    <property type="match status" value="1"/>
</dbReference>
<keyword evidence="6" id="KW-0813">Transport</keyword>
<dbReference type="Proteomes" id="UP001374579">
    <property type="component" value="Unassembled WGS sequence"/>
</dbReference>
<keyword evidence="6" id="KW-0561">Oxygen transport</keyword>
<dbReference type="PANTHER" id="PTHR46458">
    <property type="entry name" value="BLR2807 PROTEIN"/>
    <property type="match status" value="1"/>
</dbReference>
<dbReference type="InterPro" id="IPR050532">
    <property type="entry name" value="Globin-like_OT"/>
</dbReference>
<dbReference type="GO" id="GO:0005344">
    <property type="term" value="F:oxygen carrier activity"/>
    <property type="evidence" value="ECO:0007669"/>
    <property type="project" value="UniProtKB-KW"/>
</dbReference>
<proteinExistence type="inferred from homology"/>
<dbReference type="InterPro" id="IPR000971">
    <property type="entry name" value="Globin"/>
</dbReference>
<evidence type="ECO:0000256" key="3">
    <source>
        <dbReference type="ARBA" id="ARBA00022723"/>
    </source>
</evidence>
<comment type="similarity">
    <text evidence="6">Belongs to the globin family.</text>
</comment>
<dbReference type="InterPro" id="IPR009050">
    <property type="entry name" value="Globin-like_sf"/>
</dbReference>
<dbReference type="PROSITE" id="PS01033">
    <property type="entry name" value="GLOBIN"/>
    <property type="match status" value="1"/>
</dbReference>
<dbReference type="InterPro" id="IPR012292">
    <property type="entry name" value="Globin/Proto"/>
</dbReference>
<evidence type="ECO:0000256" key="2">
    <source>
        <dbReference type="ARBA" id="ARBA00022617"/>
    </source>
</evidence>
<keyword evidence="10" id="KW-1185">Reference proteome</keyword>
<reference evidence="9 10" key="1">
    <citation type="submission" date="2024-02" db="EMBL/GenBank/DDBJ databases">
        <title>Chromosome-scale genome assembly of the rough periwinkle Littorina saxatilis.</title>
        <authorList>
            <person name="De Jode A."/>
            <person name="Faria R."/>
            <person name="Formenti G."/>
            <person name="Sims Y."/>
            <person name="Smith T.P."/>
            <person name="Tracey A."/>
            <person name="Wood J.M.D."/>
            <person name="Zagrodzka Z.B."/>
            <person name="Johannesson K."/>
            <person name="Butlin R.K."/>
            <person name="Leder E.H."/>
        </authorList>
    </citation>
    <scope>NUCLEOTIDE SEQUENCE [LARGE SCALE GENOMIC DNA]</scope>
    <source>
        <strain evidence="9">Snail1</strain>
        <tissue evidence="9">Muscle</tissue>
    </source>
</reference>
<comment type="caution">
    <text evidence="9">The sequence shown here is derived from an EMBL/GenBank/DDBJ whole genome shotgun (WGS) entry which is preliminary data.</text>
</comment>
<organism evidence="9 10">
    <name type="scientific">Littorina saxatilis</name>
    <dbReference type="NCBI Taxonomy" id="31220"/>
    <lineage>
        <taxon>Eukaryota</taxon>
        <taxon>Metazoa</taxon>
        <taxon>Spiralia</taxon>
        <taxon>Lophotrochozoa</taxon>
        <taxon>Mollusca</taxon>
        <taxon>Gastropoda</taxon>
        <taxon>Caenogastropoda</taxon>
        <taxon>Littorinimorpha</taxon>
        <taxon>Littorinoidea</taxon>
        <taxon>Littorinidae</taxon>
        <taxon>Littorina</taxon>
    </lineage>
</organism>
<keyword evidence="4" id="KW-0408">Iron</keyword>
<feature type="region of interest" description="Disordered" evidence="7">
    <location>
        <begin position="210"/>
        <end position="248"/>
    </location>
</feature>
<evidence type="ECO:0000259" key="8">
    <source>
        <dbReference type="PROSITE" id="PS01033"/>
    </source>
</evidence>
<name>A0AAN9GCR6_9CAEN</name>
<dbReference type="EMBL" id="JBAMIC010000008">
    <property type="protein sequence ID" value="KAK7103546.1"/>
    <property type="molecule type" value="Genomic_DNA"/>
</dbReference>
<dbReference type="SUPFAM" id="SSF46458">
    <property type="entry name" value="Globin-like"/>
    <property type="match status" value="1"/>
</dbReference>
<dbReference type="GO" id="GO:0020037">
    <property type="term" value="F:heme binding"/>
    <property type="evidence" value="ECO:0007669"/>
    <property type="project" value="InterPro"/>
</dbReference>
<evidence type="ECO:0000313" key="10">
    <source>
        <dbReference type="Proteomes" id="UP001374579"/>
    </source>
</evidence>
<keyword evidence="2 6" id="KW-0349">Heme</keyword>
<evidence type="ECO:0000256" key="7">
    <source>
        <dbReference type="SAM" id="MobiDB-lite"/>
    </source>
</evidence>
<protein>
    <recommendedName>
        <fullName evidence="1">Globin</fullName>
    </recommendedName>
    <alternativeName>
        <fullName evidence="5">Myoglobin</fullName>
    </alternativeName>
</protein>
<dbReference type="Pfam" id="PF00042">
    <property type="entry name" value="Globin"/>
    <property type="match status" value="1"/>
</dbReference>
<evidence type="ECO:0000256" key="5">
    <source>
        <dbReference type="ARBA" id="ARBA00030087"/>
    </source>
</evidence>
<evidence type="ECO:0000256" key="4">
    <source>
        <dbReference type="ARBA" id="ARBA00023004"/>
    </source>
</evidence>
<feature type="domain" description="Globin" evidence="8">
    <location>
        <begin position="60"/>
        <end position="209"/>
    </location>
</feature>
<sequence length="248" mass="27690">MGCTTSSSPFKDYYLGNERKKRCNCDCHKGPKSPLDPLGKYALGGNGEAAETYKEDARIPLTGRQRFLIRRSWKGISRNIGETGINMFLSLFEKNEEVMRFFTGLKSVKNLSELRTSKVLENHVKGVMLTIDEAITNMDDADTIVDMLLYVGKSHTRFTGFDPNVFMLIKGPFLLSVSDTLGDRYTAHMQDIYEKAIEFILHTLISGFNQDDKKADDSPGGKEEDTKANSNGYGLGYASPKPGTSRED</sequence>